<dbReference type="GeneID" id="119719453"/>
<dbReference type="EnsemblMetazoa" id="XM_038188913.1">
    <property type="protein sequence ID" value="XP_038044841.1"/>
    <property type="gene ID" value="LOC119719453"/>
</dbReference>
<sequence length="150" mass="16553">MIICRLTTLSVGQLHSVILTRTTSQQPQGFATLMHREVSTKSPVYAPEHPRGGAMMSLPVRVAPPGTSEENTELFRLNLLVFLKLGTWEVLTDDTRCQEICSKLPTRAESWQQLGSDRSGIDTTAKDVNTALKIGLHTSTERRVVTTPHG</sequence>
<evidence type="ECO:0000313" key="1">
    <source>
        <dbReference type="EnsemblMetazoa" id="XP_038044841.1"/>
    </source>
</evidence>
<keyword evidence="2" id="KW-1185">Reference proteome</keyword>
<evidence type="ECO:0000313" key="2">
    <source>
        <dbReference type="Proteomes" id="UP000887568"/>
    </source>
</evidence>
<protein>
    <submittedName>
        <fullName evidence="1">Uncharacterized protein</fullName>
    </submittedName>
</protein>
<dbReference type="RefSeq" id="XP_038044841.1">
    <property type="nucleotide sequence ID" value="XM_038188913.1"/>
</dbReference>
<accession>A0A913Z1G7</accession>
<organism evidence="1 2">
    <name type="scientific">Patiria miniata</name>
    <name type="common">Bat star</name>
    <name type="synonym">Asterina miniata</name>
    <dbReference type="NCBI Taxonomy" id="46514"/>
    <lineage>
        <taxon>Eukaryota</taxon>
        <taxon>Metazoa</taxon>
        <taxon>Echinodermata</taxon>
        <taxon>Eleutherozoa</taxon>
        <taxon>Asterozoa</taxon>
        <taxon>Asteroidea</taxon>
        <taxon>Valvatacea</taxon>
        <taxon>Valvatida</taxon>
        <taxon>Asterinidae</taxon>
        <taxon>Patiria</taxon>
    </lineage>
</organism>
<dbReference type="AlphaFoldDB" id="A0A913Z1G7"/>
<dbReference type="Proteomes" id="UP000887568">
    <property type="component" value="Unplaced"/>
</dbReference>
<name>A0A913Z1G7_PATMI</name>
<proteinExistence type="predicted"/>
<reference evidence="1" key="1">
    <citation type="submission" date="2022-11" db="UniProtKB">
        <authorList>
            <consortium name="EnsemblMetazoa"/>
        </authorList>
    </citation>
    <scope>IDENTIFICATION</scope>
</reference>